<organism evidence="2 3">
    <name type="scientific">Orchesella dallaii</name>
    <dbReference type="NCBI Taxonomy" id="48710"/>
    <lineage>
        <taxon>Eukaryota</taxon>
        <taxon>Metazoa</taxon>
        <taxon>Ecdysozoa</taxon>
        <taxon>Arthropoda</taxon>
        <taxon>Hexapoda</taxon>
        <taxon>Collembola</taxon>
        <taxon>Entomobryomorpha</taxon>
        <taxon>Entomobryoidea</taxon>
        <taxon>Orchesellidae</taxon>
        <taxon>Orchesellinae</taxon>
        <taxon>Orchesella</taxon>
    </lineage>
</organism>
<keyword evidence="1" id="KW-0732">Signal</keyword>
<evidence type="ECO:0000256" key="1">
    <source>
        <dbReference type="SAM" id="SignalP"/>
    </source>
</evidence>
<protein>
    <submittedName>
        <fullName evidence="2">Uncharacterized protein</fullName>
    </submittedName>
</protein>
<dbReference type="Proteomes" id="UP001642540">
    <property type="component" value="Unassembled WGS sequence"/>
</dbReference>
<sequence length="221" mass="25328">MKTLASVILTFIVFKVSSAIDENSAKESPCFNVLHANDPDLDWFSSVKKWYYPLASRLDLYRCAYELLETDYKNIPEYSVYYDSCLEWTIDSNGYTLMGFDGRTRHIKSTTVDNGISDFQSEWSQGMVGRVYSTLTDNKTFLFYATCYSDNQMSWNIFATTKTLSDSTKQQIFDHAKSLGFNPEYFTELRYDSCKRGVAQTQVHTEIGGNDRPLITSTTTT</sequence>
<feature type="signal peptide" evidence="1">
    <location>
        <begin position="1"/>
        <end position="19"/>
    </location>
</feature>
<evidence type="ECO:0000313" key="3">
    <source>
        <dbReference type="Proteomes" id="UP001642540"/>
    </source>
</evidence>
<gene>
    <name evidence="2" type="ORF">ODALV1_LOCUS11582</name>
</gene>
<dbReference type="EMBL" id="CAXLJM020000035">
    <property type="protein sequence ID" value="CAL8103879.1"/>
    <property type="molecule type" value="Genomic_DNA"/>
</dbReference>
<name>A0ABP1QK55_9HEXA</name>
<accession>A0ABP1QK55</accession>
<evidence type="ECO:0000313" key="2">
    <source>
        <dbReference type="EMBL" id="CAL8103879.1"/>
    </source>
</evidence>
<proteinExistence type="predicted"/>
<keyword evidence="3" id="KW-1185">Reference proteome</keyword>
<reference evidence="2 3" key="1">
    <citation type="submission" date="2024-08" db="EMBL/GenBank/DDBJ databases">
        <authorList>
            <person name="Cucini C."/>
            <person name="Frati F."/>
        </authorList>
    </citation>
    <scope>NUCLEOTIDE SEQUENCE [LARGE SCALE GENOMIC DNA]</scope>
</reference>
<comment type="caution">
    <text evidence="2">The sequence shown here is derived from an EMBL/GenBank/DDBJ whole genome shotgun (WGS) entry which is preliminary data.</text>
</comment>
<feature type="chain" id="PRO_5045551082" evidence="1">
    <location>
        <begin position="20"/>
        <end position="221"/>
    </location>
</feature>